<evidence type="ECO:0000256" key="1">
    <source>
        <dbReference type="SAM" id="MobiDB-lite"/>
    </source>
</evidence>
<feature type="compositionally biased region" description="Polar residues" evidence="1">
    <location>
        <begin position="208"/>
        <end position="233"/>
    </location>
</feature>
<feature type="compositionally biased region" description="Basic and acidic residues" evidence="1">
    <location>
        <begin position="426"/>
        <end position="445"/>
    </location>
</feature>
<proteinExistence type="predicted"/>
<name>A0A2W1BAF5_HELAM</name>
<dbReference type="Proteomes" id="UP000249218">
    <property type="component" value="Unassembled WGS sequence"/>
</dbReference>
<sequence length="445" mass="50961">MTIMKPVDPKYILTYGPYFIKNDSKNATVNTDVLKDSEIDRKETVTPNNDLDLVIPNVESRNADPSVAEDDDDTVEEGIVRRSADLNNIRDLRVKLLDHLLDYFLNIMRNGDQSHGSTRKKSEDVINIEEKLRNYYDTQHIDLLAGDDDDIDSDETDHISGETLRRNDDEAISGQDEQNYAYTTENTLRFKSLEVSVDKKAEDITAVDNSENIHATPPLGNQSNANNNSTESIEVQLESKSADDSKYVDLIQKKDTYNLMLNSGENTTGKNLNSIQTSIERKNDEVRKVIKDRYFNGKYIESEEIPNYDFIFKYPIFFTTEKSSIKFNKFGKDDKKHTMKKDVYKTDTDYCDISENVPTEDVPQIPDTELPTTTEKPEDVTLCPVIETTKKVNELDKDILNHTTPENDIKNDTEYCDSSENVSTEDESKIPDIEMPKEFDEKVLF</sequence>
<dbReference type="AlphaFoldDB" id="A0A2W1BAF5"/>
<feature type="region of interest" description="Disordered" evidence="1">
    <location>
        <begin position="208"/>
        <end position="238"/>
    </location>
</feature>
<feature type="region of interest" description="Disordered" evidence="1">
    <location>
        <begin position="403"/>
        <end position="445"/>
    </location>
</feature>
<feature type="compositionally biased region" description="Basic and acidic residues" evidence="1">
    <location>
        <begin position="403"/>
        <end position="413"/>
    </location>
</feature>
<reference evidence="2 3" key="1">
    <citation type="journal article" date="2017" name="BMC Biol.">
        <title>Genomic innovations, transcriptional plasticity and gene loss underlying the evolution and divergence of two highly polyphagous and invasive Helicoverpa pest species.</title>
        <authorList>
            <person name="Pearce S.L."/>
            <person name="Clarke D.F."/>
            <person name="East P.D."/>
            <person name="Elfekih S."/>
            <person name="Gordon K.H."/>
            <person name="Jermiin L.S."/>
            <person name="McGaughran A."/>
            <person name="Oakeshott J.G."/>
            <person name="Papanikolaou A."/>
            <person name="Perera O.P."/>
            <person name="Rane R.V."/>
            <person name="Richards S."/>
            <person name="Tay W.T."/>
            <person name="Walsh T.K."/>
            <person name="Anderson A."/>
            <person name="Anderson C.J."/>
            <person name="Asgari S."/>
            <person name="Board P.G."/>
            <person name="Bretschneider A."/>
            <person name="Campbell P.M."/>
            <person name="Chertemps T."/>
            <person name="Christeller J.T."/>
            <person name="Coppin C.W."/>
            <person name="Downes S.J."/>
            <person name="Duan G."/>
            <person name="Farnsworth C.A."/>
            <person name="Good R.T."/>
            <person name="Han L.B."/>
            <person name="Han Y.C."/>
            <person name="Hatje K."/>
            <person name="Horne I."/>
            <person name="Huang Y.P."/>
            <person name="Hughes D.S."/>
            <person name="Jacquin-Joly E."/>
            <person name="James W."/>
            <person name="Jhangiani S."/>
            <person name="Kollmar M."/>
            <person name="Kuwar S.S."/>
            <person name="Li S."/>
            <person name="Liu N.Y."/>
            <person name="Maibeche M.T."/>
            <person name="Miller J.R."/>
            <person name="Montagne N."/>
            <person name="Perry T."/>
            <person name="Qu J."/>
            <person name="Song S.V."/>
            <person name="Sutton G.G."/>
            <person name="Vogel H."/>
            <person name="Walenz B.P."/>
            <person name="Xu W."/>
            <person name="Zhang H.J."/>
            <person name="Zou Z."/>
            <person name="Batterham P."/>
            <person name="Edwards O.R."/>
            <person name="Feyereisen R."/>
            <person name="Gibbs R.A."/>
            <person name="Heckel D.G."/>
            <person name="McGrath A."/>
            <person name="Robin C."/>
            <person name="Scherer S.E."/>
            <person name="Worley K.C."/>
            <person name="Wu Y.D."/>
        </authorList>
    </citation>
    <scope>NUCLEOTIDE SEQUENCE [LARGE SCALE GENOMIC DNA]</scope>
    <source>
        <strain evidence="2">Harm_GR_Male_#8</strain>
        <tissue evidence="2">Whole organism</tissue>
    </source>
</reference>
<keyword evidence="3" id="KW-1185">Reference proteome</keyword>
<organism evidence="2 3">
    <name type="scientific">Helicoverpa armigera</name>
    <name type="common">Cotton bollworm</name>
    <name type="synonym">Heliothis armigera</name>
    <dbReference type="NCBI Taxonomy" id="29058"/>
    <lineage>
        <taxon>Eukaryota</taxon>
        <taxon>Metazoa</taxon>
        <taxon>Ecdysozoa</taxon>
        <taxon>Arthropoda</taxon>
        <taxon>Hexapoda</taxon>
        <taxon>Insecta</taxon>
        <taxon>Pterygota</taxon>
        <taxon>Neoptera</taxon>
        <taxon>Endopterygota</taxon>
        <taxon>Lepidoptera</taxon>
        <taxon>Glossata</taxon>
        <taxon>Ditrysia</taxon>
        <taxon>Noctuoidea</taxon>
        <taxon>Noctuidae</taxon>
        <taxon>Heliothinae</taxon>
        <taxon>Helicoverpa</taxon>
    </lineage>
</organism>
<evidence type="ECO:0000313" key="3">
    <source>
        <dbReference type="Proteomes" id="UP000249218"/>
    </source>
</evidence>
<feature type="region of interest" description="Disordered" evidence="1">
    <location>
        <begin position="355"/>
        <end position="375"/>
    </location>
</feature>
<dbReference type="OrthoDB" id="7451940at2759"/>
<evidence type="ECO:0000313" key="2">
    <source>
        <dbReference type="EMBL" id="PZC70954.1"/>
    </source>
</evidence>
<dbReference type="EMBL" id="KZ150416">
    <property type="protein sequence ID" value="PZC70954.1"/>
    <property type="molecule type" value="Genomic_DNA"/>
</dbReference>
<accession>A0A2W1BAF5</accession>
<protein>
    <submittedName>
        <fullName evidence="2">Uncharacterized protein</fullName>
    </submittedName>
</protein>
<gene>
    <name evidence="2" type="primary">HaOG214530</name>
    <name evidence="2" type="ORF">B5X24_HaOG214530</name>
</gene>